<comment type="caution">
    <text evidence="8">The sequence shown here is derived from an EMBL/GenBank/DDBJ whole genome shotgun (WGS) entry which is preliminary data.</text>
</comment>
<keyword evidence="3" id="KW-1003">Cell membrane</keyword>
<keyword evidence="4 7" id="KW-0812">Transmembrane</keyword>
<dbReference type="PANTHER" id="PTHR40043:SF1">
    <property type="entry name" value="UPF0719 INNER MEMBRANE PROTEIN YJFL"/>
    <property type="match status" value="1"/>
</dbReference>
<protein>
    <recommendedName>
        <fullName evidence="10">DUF350 domain-containing protein</fullName>
    </recommendedName>
</protein>
<keyword evidence="5 7" id="KW-1133">Transmembrane helix</keyword>
<evidence type="ECO:0000256" key="5">
    <source>
        <dbReference type="ARBA" id="ARBA00022989"/>
    </source>
</evidence>
<sequence length="131" mass="14311">MNLFLNFFIYAGTGLALLCIGFLLFDWTTKVKEFQLIAKGNVSAAMSIGGKLLGLTFIVGATIAQSVSLIDMIIWSAIGIVAQIIPFYIAELVTMRFSIKQAIEEDNRAVGLMILLLSISIGWVLAQCLTY</sequence>
<accession>A0ABM8Y7G7</accession>
<keyword evidence="6 7" id="KW-0472">Membrane</keyword>
<proteinExistence type="inferred from homology"/>
<reference evidence="8 9" key="1">
    <citation type="submission" date="2021-10" db="EMBL/GenBank/DDBJ databases">
        <authorList>
            <person name="Criscuolo A."/>
        </authorList>
    </citation>
    <scope>NUCLEOTIDE SEQUENCE [LARGE SCALE GENOMIC DNA]</scope>
    <source>
        <strain evidence="9">CIP 111899</strain>
    </source>
</reference>
<feature type="transmembrane region" description="Helical" evidence="7">
    <location>
        <begin position="48"/>
        <end position="67"/>
    </location>
</feature>
<dbReference type="Pfam" id="PF03994">
    <property type="entry name" value="DUF350"/>
    <property type="match status" value="1"/>
</dbReference>
<dbReference type="PANTHER" id="PTHR40043">
    <property type="entry name" value="UPF0719 INNER MEMBRANE PROTEIN YJFL"/>
    <property type="match status" value="1"/>
</dbReference>
<evidence type="ECO:0000256" key="1">
    <source>
        <dbReference type="ARBA" id="ARBA00004651"/>
    </source>
</evidence>
<evidence type="ECO:0000313" key="9">
    <source>
        <dbReference type="Proteomes" id="UP000789423"/>
    </source>
</evidence>
<name>A0ABM8Y7G7_9BACI</name>
<evidence type="ECO:0000256" key="3">
    <source>
        <dbReference type="ARBA" id="ARBA00022475"/>
    </source>
</evidence>
<evidence type="ECO:0000256" key="4">
    <source>
        <dbReference type="ARBA" id="ARBA00022692"/>
    </source>
</evidence>
<dbReference type="RefSeq" id="WP_230573896.1">
    <property type="nucleotide sequence ID" value="NZ_CAKJTI010000003.1"/>
</dbReference>
<evidence type="ECO:0000256" key="7">
    <source>
        <dbReference type="SAM" id="Phobius"/>
    </source>
</evidence>
<evidence type="ECO:0008006" key="10">
    <source>
        <dbReference type="Google" id="ProtNLM"/>
    </source>
</evidence>
<dbReference type="Proteomes" id="UP000789423">
    <property type="component" value="Unassembled WGS sequence"/>
</dbReference>
<organism evidence="8 9">
    <name type="scientific">Bacillus rhizoplanae</name>
    <dbReference type="NCBI Taxonomy" id="2880966"/>
    <lineage>
        <taxon>Bacteria</taxon>
        <taxon>Bacillati</taxon>
        <taxon>Bacillota</taxon>
        <taxon>Bacilli</taxon>
        <taxon>Bacillales</taxon>
        <taxon>Bacillaceae</taxon>
        <taxon>Bacillus</taxon>
    </lineage>
</organism>
<evidence type="ECO:0000313" key="8">
    <source>
        <dbReference type="EMBL" id="CAG9611626.1"/>
    </source>
</evidence>
<evidence type="ECO:0000256" key="6">
    <source>
        <dbReference type="ARBA" id="ARBA00023136"/>
    </source>
</evidence>
<comment type="subcellular location">
    <subcellularLocation>
        <location evidence="1">Cell membrane</location>
        <topology evidence="1">Multi-pass membrane protein</topology>
    </subcellularLocation>
</comment>
<feature type="transmembrane region" description="Helical" evidence="7">
    <location>
        <begin position="109"/>
        <end position="126"/>
    </location>
</feature>
<evidence type="ECO:0000256" key="2">
    <source>
        <dbReference type="ARBA" id="ARBA00005779"/>
    </source>
</evidence>
<feature type="transmembrane region" description="Helical" evidence="7">
    <location>
        <begin position="73"/>
        <end position="97"/>
    </location>
</feature>
<comment type="similarity">
    <text evidence="2">Belongs to the UPF0719 family.</text>
</comment>
<feature type="transmembrane region" description="Helical" evidence="7">
    <location>
        <begin position="6"/>
        <end position="27"/>
    </location>
</feature>
<dbReference type="InterPro" id="IPR007140">
    <property type="entry name" value="DUF350"/>
</dbReference>
<gene>
    <name evidence="8" type="ORF">BACCIP111899_00798</name>
</gene>
<keyword evidence="9" id="KW-1185">Reference proteome</keyword>
<dbReference type="EMBL" id="CAKJTI010000003">
    <property type="protein sequence ID" value="CAG9611626.1"/>
    <property type="molecule type" value="Genomic_DNA"/>
</dbReference>